<dbReference type="InterPro" id="IPR025202">
    <property type="entry name" value="PLD-like_dom"/>
</dbReference>
<dbReference type="PROSITE" id="PS51194">
    <property type="entry name" value="HELICASE_CTER"/>
    <property type="match status" value="1"/>
</dbReference>
<dbReference type="PROSITE" id="PS51192">
    <property type="entry name" value="HELICASE_ATP_BIND_1"/>
    <property type="match status" value="1"/>
</dbReference>
<dbReference type="CDD" id="cd18032">
    <property type="entry name" value="DEXHc_RE_I_III_res"/>
    <property type="match status" value="1"/>
</dbReference>
<organism evidence="3 4">
    <name type="scientific">Evansella tamaricis</name>
    <dbReference type="NCBI Taxonomy" id="2069301"/>
    <lineage>
        <taxon>Bacteria</taxon>
        <taxon>Bacillati</taxon>
        <taxon>Bacillota</taxon>
        <taxon>Bacilli</taxon>
        <taxon>Bacillales</taxon>
        <taxon>Bacillaceae</taxon>
        <taxon>Evansella</taxon>
    </lineage>
</organism>
<evidence type="ECO:0000313" key="3">
    <source>
        <dbReference type="EMBL" id="MBU9714119.1"/>
    </source>
</evidence>
<dbReference type="PANTHER" id="PTHR47396:SF1">
    <property type="entry name" value="ATP-DEPENDENT HELICASE IRC3-RELATED"/>
    <property type="match status" value="1"/>
</dbReference>
<gene>
    <name evidence="3" type="ORF">KS419_20495</name>
</gene>
<comment type="caution">
    <text evidence="3">The sequence shown here is derived from an EMBL/GenBank/DDBJ whole genome shotgun (WGS) entry which is preliminary data.</text>
</comment>
<dbReference type="InterPro" id="IPR006935">
    <property type="entry name" value="Helicase/UvrB_N"/>
</dbReference>
<evidence type="ECO:0000259" key="2">
    <source>
        <dbReference type="PROSITE" id="PS51194"/>
    </source>
</evidence>
<dbReference type="Pfam" id="PF00271">
    <property type="entry name" value="Helicase_C"/>
    <property type="match status" value="1"/>
</dbReference>
<dbReference type="GO" id="GO:0004386">
    <property type="term" value="F:helicase activity"/>
    <property type="evidence" value="ECO:0007669"/>
    <property type="project" value="UniProtKB-KW"/>
</dbReference>
<dbReference type="CDD" id="cd09205">
    <property type="entry name" value="PLDc_N_DEXD_b3"/>
    <property type="match status" value="1"/>
</dbReference>
<dbReference type="InterPro" id="IPR050742">
    <property type="entry name" value="Helicase_Restrict-Modif_Enz"/>
</dbReference>
<dbReference type="SMART" id="SM00490">
    <property type="entry name" value="HELICc"/>
    <property type="match status" value="1"/>
</dbReference>
<dbReference type="SMART" id="SM00487">
    <property type="entry name" value="DEXDc"/>
    <property type="match status" value="1"/>
</dbReference>
<accession>A0ABS6JKA4</accession>
<evidence type="ECO:0000313" key="4">
    <source>
        <dbReference type="Proteomes" id="UP000784880"/>
    </source>
</evidence>
<keyword evidence="3" id="KW-0547">Nucleotide-binding</keyword>
<evidence type="ECO:0000259" key="1">
    <source>
        <dbReference type="PROSITE" id="PS51192"/>
    </source>
</evidence>
<keyword evidence="3" id="KW-0347">Helicase</keyword>
<keyword evidence="3" id="KW-0378">Hydrolase</keyword>
<dbReference type="Pfam" id="PF13091">
    <property type="entry name" value="PLDc_2"/>
    <property type="match status" value="1"/>
</dbReference>
<dbReference type="InterPro" id="IPR001650">
    <property type="entry name" value="Helicase_C-like"/>
</dbReference>
<reference evidence="3 4" key="1">
    <citation type="submission" date="2021-06" db="EMBL/GenBank/DDBJ databases">
        <title>Bacillus sp. RD4P76, an endophyte from a halophyte.</title>
        <authorList>
            <person name="Sun J.-Q."/>
        </authorList>
    </citation>
    <scope>NUCLEOTIDE SEQUENCE [LARGE SCALE GENOMIC DNA]</scope>
    <source>
        <strain evidence="3 4">CGMCC 1.15917</strain>
    </source>
</reference>
<dbReference type="EMBL" id="JAHQCS010000163">
    <property type="protein sequence ID" value="MBU9714119.1"/>
    <property type="molecule type" value="Genomic_DNA"/>
</dbReference>
<keyword evidence="4" id="KW-1185">Reference proteome</keyword>
<dbReference type="CDD" id="cd18799">
    <property type="entry name" value="SF2_C_EcoAI-like"/>
    <property type="match status" value="1"/>
</dbReference>
<dbReference type="RefSeq" id="WP_217068471.1">
    <property type="nucleotide sequence ID" value="NZ_JAHQCS010000163.1"/>
</dbReference>
<dbReference type="Proteomes" id="UP000784880">
    <property type="component" value="Unassembled WGS sequence"/>
</dbReference>
<dbReference type="Pfam" id="PF04851">
    <property type="entry name" value="ResIII"/>
    <property type="match status" value="1"/>
</dbReference>
<dbReference type="InterPro" id="IPR014001">
    <property type="entry name" value="Helicase_ATP-bd"/>
</dbReference>
<keyword evidence="3" id="KW-0067">ATP-binding</keyword>
<feature type="domain" description="Helicase C-terminal" evidence="2">
    <location>
        <begin position="426"/>
        <end position="585"/>
    </location>
</feature>
<protein>
    <submittedName>
        <fullName evidence="3">DEAD/DEAH box helicase family protein</fullName>
    </submittedName>
</protein>
<name>A0ABS6JKA4_9BACI</name>
<feature type="domain" description="Helicase ATP-binding" evidence="1">
    <location>
        <begin position="231"/>
        <end position="362"/>
    </location>
</feature>
<proteinExistence type="predicted"/>
<sequence>MSKVQLITETLVDELVTAIEKASSIYILTSFVMKSGVEVLEKSLKRAIDRGAEVKICTGDYLFVTQPTALKKLIQLSEKIEVRLYRSNGKSFHPKAYLFQQGKQDGSIIIGSSNMSRSALTHGVEWSLLMDSSASIVTYEKALAEFMKLFLHEQTVPVNEETILEYENLYNKYHREHPELIRTWTKAEELELMIPKTKEEEVASTVIETKQSYGSITPRHAQIEALEALETVRDEGYDKAMCVMATGLGKTYLAGFFAENYQRVMFIAHREEILNQAKQSFQNIMPNRSFGIYNGIFKEYTSDCVFASIFTLANERHLKQFSRDSFDLIVMDELHHAAAKSYQKVLDYFQPAFFLGITATPDRMDGKDVYGICDGNVAYQLHFIEAIQRNWLSPFHYIGVYDETDYSQITWLGTRYDEEELLAVQLRDEMADKVFESWMNYKQTRTLGFCSSIKQSNFLANYFKSKGVKATSIHSQGSEYTRSDALRMIEQGQLEIIFTVDLFNEGTDIPSLDTLLFVRPTESLTVFTQQVGRGLRLFHGKEYCTIIDLIGNYRNADNKLSLLDTQSEEERKKSATLVPQVPENCLIDFDLGVVNLLQELRKKRQPRIEQLRHAYFELKQDIGRRPSYLELHLHGNANSIEYYQEFKSYVGFLYWAEELNDHEEKVFKAYEDWLKEVERTGMAKSYKMVVLSFMLSRGIQDWMNSVTPVEAAPHFHKYLTEKEYRKRIDFSDKQGKRLWEYDETKVAKLIADMPMSKWSGSSKGMLAFDEGVFQLTFDVAEEYNKTLYSWTKEICEYRLHRYFERRKK</sequence>
<dbReference type="PANTHER" id="PTHR47396">
    <property type="entry name" value="TYPE I RESTRICTION ENZYME ECOKI R PROTEIN"/>
    <property type="match status" value="1"/>
</dbReference>